<keyword evidence="2 5" id="KW-0812">Transmembrane</keyword>
<evidence type="ECO:0000256" key="4">
    <source>
        <dbReference type="ARBA" id="ARBA00023136"/>
    </source>
</evidence>
<dbReference type="Proteomes" id="UP001595960">
    <property type="component" value="Unassembled WGS sequence"/>
</dbReference>
<proteinExistence type="predicted"/>
<keyword evidence="4 5" id="KW-0472">Membrane</keyword>
<name>A0ABV9R0K2_9MICO</name>
<evidence type="ECO:0000313" key="7">
    <source>
        <dbReference type="EMBL" id="MFC4827235.1"/>
    </source>
</evidence>
<sequence length="359" mass="38126">MTTAPGPPTRVAAGLVRVRDSLPAILQITATAVAAYAFSVFVLGHQQPLISALVAITALGFVRDARPVRVLETAVAMTLGIALAEVLLLLAGSGLVQFAVALALTLAVARFLSPNAAFAIAAAVQCSLVMLVPAPDGGPFVRTVDGLVGGAFALLATAVIPRDPRRTALRDGRRLLAEHIAVLRELSSALRDGEADAAARALSRARSTQPLVEAWTASVDSGLAIARVSPIVRRSRFDLERQRTMLSGLDLATRNLRIVARRIEWILRDGRPRPEIADVVARIVPFVQVLDDSMRDVAQQPVARQGLSEIARHLEPAAILPDGPPGDRRTLGSLRPYLVDLLTATGLRLDDARALLPGD</sequence>
<evidence type="ECO:0000259" key="6">
    <source>
        <dbReference type="Pfam" id="PF13515"/>
    </source>
</evidence>
<gene>
    <name evidence="7" type="ORF">ACFPER_00420</name>
</gene>
<protein>
    <submittedName>
        <fullName evidence="7">Aromatic acid exporter family protein</fullName>
    </submittedName>
</protein>
<feature type="transmembrane region" description="Helical" evidence="5">
    <location>
        <begin position="86"/>
        <end position="109"/>
    </location>
</feature>
<feature type="transmembrane region" description="Helical" evidence="5">
    <location>
        <begin position="140"/>
        <end position="160"/>
    </location>
</feature>
<evidence type="ECO:0000313" key="8">
    <source>
        <dbReference type="Proteomes" id="UP001595960"/>
    </source>
</evidence>
<keyword evidence="8" id="KW-1185">Reference proteome</keyword>
<accession>A0ABV9R0K2</accession>
<feature type="domain" description="Integral membrane bound transporter" evidence="6">
    <location>
        <begin position="37"/>
        <end position="156"/>
    </location>
</feature>
<evidence type="ECO:0000256" key="2">
    <source>
        <dbReference type="ARBA" id="ARBA00022692"/>
    </source>
</evidence>
<comment type="subcellular location">
    <subcellularLocation>
        <location evidence="1">Membrane</location>
        <topology evidence="1">Multi-pass membrane protein</topology>
    </subcellularLocation>
</comment>
<keyword evidence="3 5" id="KW-1133">Transmembrane helix</keyword>
<evidence type="ECO:0000256" key="5">
    <source>
        <dbReference type="SAM" id="Phobius"/>
    </source>
</evidence>
<dbReference type="RefSeq" id="WP_204395338.1">
    <property type="nucleotide sequence ID" value="NZ_JAFBBW010000001.1"/>
</dbReference>
<organism evidence="7 8">
    <name type="scientific">Agromyces aurantiacus</name>
    <dbReference type="NCBI Taxonomy" id="165814"/>
    <lineage>
        <taxon>Bacteria</taxon>
        <taxon>Bacillati</taxon>
        <taxon>Actinomycetota</taxon>
        <taxon>Actinomycetes</taxon>
        <taxon>Micrococcales</taxon>
        <taxon>Microbacteriaceae</taxon>
        <taxon>Agromyces</taxon>
    </lineage>
</organism>
<evidence type="ECO:0000256" key="3">
    <source>
        <dbReference type="ARBA" id="ARBA00022989"/>
    </source>
</evidence>
<reference evidence="8" key="1">
    <citation type="journal article" date="2019" name="Int. J. Syst. Evol. Microbiol.">
        <title>The Global Catalogue of Microorganisms (GCM) 10K type strain sequencing project: providing services to taxonomists for standard genome sequencing and annotation.</title>
        <authorList>
            <consortium name="The Broad Institute Genomics Platform"/>
            <consortium name="The Broad Institute Genome Sequencing Center for Infectious Disease"/>
            <person name="Wu L."/>
            <person name="Ma J."/>
        </authorList>
    </citation>
    <scope>NUCLEOTIDE SEQUENCE [LARGE SCALE GENOMIC DNA]</scope>
    <source>
        <strain evidence="8">CGMCC 1.12192</strain>
    </source>
</reference>
<dbReference type="Pfam" id="PF13515">
    <property type="entry name" value="FUSC_2"/>
    <property type="match status" value="1"/>
</dbReference>
<dbReference type="InterPro" id="IPR049453">
    <property type="entry name" value="Memb_transporter_dom"/>
</dbReference>
<feature type="transmembrane region" description="Helical" evidence="5">
    <location>
        <begin position="116"/>
        <end position="134"/>
    </location>
</feature>
<evidence type="ECO:0000256" key="1">
    <source>
        <dbReference type="ARBA" id="ARBA00004141"/>
    </source>
</evidence>
<feature type="transmembrane region" description="Helical" evidence="5">
    <location>
        <begin position="24"/>
        <end position="42"/>
    </location>
</feature>
<dbReference type="EMBL" id="JBHSJC010000001">
    <property type="protein sequence ID" value="MFC4827235.1"/>
    <property type="molecule type" value="Genomic_DNA"/>
</dbReference>
<comment type="caution">
    <text evidence="7">The sequence shown here is derived from an EMBL/GenBank/DDBJ whole genome shotgun (WGS) entry which is preliminary data.</text>
</comment>